<dbReference type="Gene3D" id="6.10.340.10">
    <property type="match status" value="1"/>
</dbReference>
<evidence type="ECO:0000313" key="14">
    <source>
        <dbReference type="EMBL" id="PSL03696.1"/>
    </source>
</evidence>
<name>A0A2P8E2L9_9ACTN</name>
<evidence type="ECO:0000256" key="1">
    <source>
        <dbReference type="ARBA" id="ARBA00000085"/>
    </source>
</evidence>
<dbReference type="Pfam" id="PF00672">
    <property type="entry name" value="HAMP"/>
    <property type="match status" value="1"/>
</dbReference>
<dbReference type="Pfam" id="PF02518">
    <property type="entry name" value="HATPase_c"/>
    <property type="match status" value="1"/>
</dbReference>
<dbReference type="Proteomes" id="UP000243528">
    <property type="component" value="Unassembled WGS sequence"/>
</dbReference>
<keyword evidence="15" id="KW-1185">Reference proteome</keyword>
<evidence type="ECO:0000256" key="10">
    <source>
        <dbReference type="ARBA" id="ARBA00023136"/>
    </source>
</evidence>
<dbReference type="SUPFAM" id="SSF158472">
    <property type="entry name" value="HAMP domain-like"/>
    <property type="match status" value="1"/>
</dbReference>
<dbReference type="EMBL" id="PYGE01000007">
    <property type="protein sequence ID" value="PSL03696.1"/>
    <property type="molecule type" value="Genomic_DNA"/>
</dbReference>
<dbReference type="PANTHER" id="PTHR45436:SF5">
    <property type="entry name" value="SENSOR HISTIDINE KINASE TRCS"/>
    <property type="match status" value="1"/>
</dbReference>
<feature type="domain" description="HAMP" evidence="13">
    <location>
        <begin position="182"/>
        <end position="235"/>
    </location>
</feature>
<keyword evidence="4" id="KW-0597">Phosphoprotein</keyword>
<evidence type="ECO:0000313" key="15">
    <source>
        <dbReference type="Proteomes" id="UP000243528"/>
    </source>
</evidence>
<evidence type="ECO:0000256" key="8">
    <source>
        <dbReference type="ARBA" id="ARBA00022989"/>
    </source>
</evidence>
<dbReference type="SMART" id="SM00387">
    <property type="entry name" value="HATPase_c"/>
    <property type="match status" value="1"/>
</dbReference>
<evidence type="ECO:0000256" key="5">
    <source>
        <dbReference type="ARBA" id="ARBA00022679"/>
    </source>
</evidence>
<dbReference type="FunFam" id="3.30.565.10:FF:000006">
    <property type="entry name" value="Sensor histidine kinase WalK"/>
    <property type="match status" value="1"/>
</dbReference>
<dbReference type="SMART" id="SM00388">
    <property type="entry name" value="HisKA"/>
    <property type="match status" value="1"/>
</dbReference>
<keyword evidence="6 11" id="KW-0812">Transmembrane</keyword>
<protein>
    <recommendedName>
        <fullName evidence="3">histidine kinase</fullName>
        <ecNumber evidence="3">2.7.13.3</ecNumber>
    </recommendedName>
</protein>
<dbReference type="Gene3D" id="3.30.565.10">
    <property type="entry name" value="Histidine kinase-like ATPase, C-terminal domain"/>
    <property type="match status" value="1"/>
</dbReference>
<dbReference type="InterPro" id="IPR050428">
    <property type="entry name" value="TCS_sensor_his_kinase"/>
</dbReference>
<dbReference type="PRINTS" id="PR00344">
    <property type="entry name" value="BCTRLSENSOR"/>
</dbReference>
<dbReference type="InterPro" id="IPR003661">
    <property type="entry name" value="HisK_dim/P_dom"/>
</dbReference>
<dbReference type="AlphaFoldDB" id="A0A2P8E2L9"/>
<dbReference type="GO" id="GO:0005886">
    <property type="term" value="C:plasma membrane"/>
    <property type="evidence" value="ECO:0007669"/>
    <property type="project" value="UniProtKB-SubCell"/>
</dbReference>
<evidence type="ECO:0000259" key="12">
    <source>
        <dbReference type="PROSITE" id="PS50109"/>
    </source>
</evidence>
<dbReference type="CDD" id="cd00075">
    <property type="entry name" value="HATPase"/>
    <property type="match status" value="1"/>
</dbReference>
<comment type="subcellular location">
    <subcellularLocation>
        <location evidence="2">Cell membrane</location>
    </subcellularLocation>
</comment>
<keyword evidence="10 11" id="KW-0472">Membrane</keyword>
<dbReference type="OrthoDB" id="9786919at2"/>
<dbReference type="SMART" id="SM00304">
    <property type="entry name" value="HAMP"/>
    <property type="match status" value="1"/>
</dbReference>
<evidence type="ECO:0000256" key="9">
    <source>
        <dbReference type="ARBA" id="ARBA00023012"/>
    </source>
</evidence>
<dbReference type="PANTHER" id="PTHR45436">
    <property type="entry name" value="SENSOR HISTIDINE KINASE YKOH"/>
    <property type="match status" value="1"/>
</dbReference>
<evidence type="ECO:0000256" key="11">
    <source>
        <dbReference type="SAM" id="Phobius"/>
    </source>
</evidence>
<dbReference type="GO" id="GO:0000155">
    <property type="term" value="F:phosphorelay sensor kinase activity"/>
    <property type="evidence" value="ECO:0007669"/>
    <property type="project" value="InterPro"/>
</dbReference>
<evidence type="ECO:0000256" key="7">
    <source>
        <dbReference type="ARBA" id="ARBA00022777"/>
    </source>
</evidence>
<sequence>MRLLRRLGLRARVTLATTVVAAAGLAVAGVLMVVALERALLGALDDTAHGHGRDIAALVESDQVTNPLPSFGAAVAQVVDAQGRVRASTPGGDRLTPIVTEDDLDALRAGEAVNLDGGRLGMPGQLRVVGEPAGPPGDPQTVVVAVPLTEHQRSVQFAAIGVVGGGAGLTAALGLLSWVVIGRALRPVDELRAGADIITGGGGEQRLPVPSGDDELTRLAVTLNDMLGRLDAASERQRAFVADAAHELRSPITALQTELEVALHHPEAADPSETAQDALAEVTRMARLVDDLLVLAHLDDPRPVRQAEVVDLHELVDDVVGAIPEPRAGLVVDAPEPARTTAHRDSLRRVLRNLVDNAVRHARQQVTVTVRAETGTVTVAVADDGPGVPEADRERIFERFTRLDDARGRDAGGTGLGLAIAREIVHAHGGTLTVDDAAPGARFVVRLPAADSTEPYGGGPGPSV</sequence>
<dbReference type="PROSITE" id="PS50109">
    <property type="entry name" value="HIS_KIN"/>
    <property type="match status" value="1"/>
</dbReference>
<evidence type="ECO:0000256" key="3">
    <source>
        <dbReference type="ARBA" id="ARBA00012438"/>
    </source>
</evidence>
<dbReference type="InterPro" id="IPR004358">
    <property type="entry name" value="Sig_transdc_His_kin-like_C"/>
</dbReference>
<dbReference type="Pfam" id="PF00512">
    <property type="entry name" value="HisKA"/>
    <property type="match status" value="1"/>
</dbReference>
<proteinExistence type="predicted"/>
<dbReference type="SUPFAM" id="SSF55874">
    <property type="entry name" value="ATPase domain of HSP90 chaperone/DNA topoisomerase II/histidine kinase"/>
    <property type="match status" value="1"/>
</dbReference>
<feature type="transmembrane region" description="Helical" evidence="11">
    <location>
        <begin position="12"/>
        <end position="36"/>
    </location>
</feature>
<evidence type="ECO:0000256" key="6">
    <source>
        <dbReference type="ARBA" id="ARBA00022692"/>
    </source>
</evidence>
<dbReference type="InterPro" id="IPR003660">
    <property type="entry name" value="HAMP_dom"/>
</dbReference>
<dbReference type="InterPro" id="IPR036890">
    <property type="entry name" value="HATPase_C_sf"/>
</dbReference>
<dbReference type="RefSeq" id="WP_106537435.1">
    <property type="nucleotide sequence ID" value="NZ_PYGE01000007.1"/>
</dbReference>
<dbReference type="InterPro" id="IPR003594">
    <property type="entry name" value="HATPase_dom"/>
</dbReference>
<dbReference type="EC" id="2.7.13.3" evidence="3"/>
<evidence type="ECO:0000256" key="4">
    <source>
        <dbReference type="ARBA" id="ARBA00022553"/>
    </source>
</evidence>
<dbReference type="CDD" id="cd06225">
    <property type="entry name" value="HAMP"/>
    <property type="match status" value="1"/>
</dbReference>
<keyword evidence="8 11" id="KW-1133">Transmembrane helix</keyword>
<evidence type="ECO:0000256" key="2">
    <source>
        <dbReference type="ARBA" id="ARBA00004236"/>
    </source>
</evidence>
<evidence type="ECO:0000259" key="13">
    <source>
        <dbReference type="PROSITE" id="PS50885"/>
    </source>
</evidence>
<dbReference type="Gene3D" id="1.10.287.130">
    <property type="match status" value="1"/>
</dbReference>
<dbReference type="InterPro" id="IPR005467">
    <property type="entry name" value="His_kinase_dom"/>
</dbReference>
<gene>
    <name evidence="14" type="ORF">CLV30_107177</name>
</gene>
<comment type="catalytic activity">
    <reaction evidence="1">
        <text>ATP + protein L-histidine = ADP + protein N-phospho-L-histidine.</text>
        <dbReference type="EC" id="2.7.13.3"/>
    </reaction>
</comment>
<accession>A0A2P8E2L9</accession>
<organism evidence="14 15">
    <name type="scientific">Haloactinopolyspora alba</name>
    <dbReference type="NCBI Taxonomy" id="648780"/>
    <lineage>
        <taxon>Bacteria</taxon>
        <taxon>Bacillati</taxon>
        <taxon>Actinomycetota</taxon>
        <taxon>Actinomycetes</taxon>
        <taxon>Jiangellales</taxon>
        <taxon>Jiangellaceae</taxon>
        <taxon>Haloactinopolyspora</taxon>
    </lineage>
</organism>
<keyword evidence="9" id="KW-0902">Two-component regulatory system</keyword>
<dbReference type="SUPFAM" id="SSF47384">
    <property type="entry name" value="Homodimeric domain of signal transducing histidine kinase"/>
    <property type="match status" value="1"/>
</dbReference>
<dbReference type="CDD" id="cd00082">
    <property type="entry name" value="HisKA"/>
    <property type="match status" value="1"/>
</dbReference>
<dbReference type="InterPro" id="IPR036097">
    <property type="entry name" value="HisK_dim/P_sf"/>
</dbReference>
<reference evidence="14 15" key="1">
    <citation type="submission" date="2018-03" db="EMBL/GenBank/DDBJ databases">
        <title>Genomic Encyclopedia of Archaeal and Bacterial Type Strains, Phase II (KMG-II): from individual species to whole genera.</title>
        <authorList>
            <person name="Goeker M."/>
        </authorList>
    </citation>
    <scope>NUCLEOTIDE SEQUENCE [LARGE SCALE GENOMIC DNA]</scope>
    <source>
        <strain evidence="14 15">DSM 45211</strain>
    </source>
</reference>
<dbReference type="PROSITE" id="PS50885">
    <property type="entry name" value="HAMP"/>
    <property type="match status" value="1"/>
</dbReference>
<keyword evidence="5" id="KW-0808">Transferase</keyword>
<feature type="domain" description="Histidine kinase" evidence="12">
    <location>
        <begin position="243"/>
        <end position="451"/>
    </location>
</feature>
<keyword evidence="7 14" id="KW-0418">Kinase</keyword>
<comment type="caution">
    <text evidence="14">The sequence shown here is derived from an EMBL/GenBank/DDBJ whole genome shotgun (WGS) entry which is preliminary data.</text>
</comment>